<evidence type="ECO:0000313" key="1">
    <source>
        <dbReference type="EMBL" id="QEH35789.1"/>
    </source>
</evidence>
<dbReference type="KEGG" id="agv:OJF2_43460"/>
<reference evidence="1 2" key="1">
    <citation type="submission" date="2019-08" db="EMBL/GenBank/DDBJ databases">
        <title>Deep-cultivation of Planctomycetes and their phenomic and genomic characterization uncovers novel biology.</title>
        <authorList>
            <person name="Wiegand S."/>
            <person name="Jogler M."/>
            <person name="Boedeker C."/>
            <person name="Pinto D."/>
            <person name="Vollmers J."/>
            <person name="Rivas-Marin E."/>
            <person name="Kohn T."/>
            <person name="Peeters S.H."/>
            <person name="Heuer A."/>
            <person name="Rast P."/>
            <person name="Oberbeckmann S."/>
            <person name="Bunk B."/>
            <person name="Jeske O."/>
            <person name="Meyerdierks A."/>
            <person name="Storesund J.E."/>
            <person name="Kallscheuer N."/>
            <person name="Luecker S."/>
            <person name="Lage O.M."/>
            <person name="Pohl T."/>
            <person name="Merkel B.J."/>
            <person name="Hornburger P."/>
            <person name="Mueller R.-W."/>
            <person name="Bruemmer F."/>
            <person name="Labrenz M."/>
            <person name="Spormann A.M."/>
            <person name="Op den Camp H."/>
            <person name="Overmann J."/>
            <person name="Amann R."/>
            <person name="Jetten M.S.M."/>
            <person name="Mascher T."/>
            <person name="Medema M.H."/>
            <person name="Devos D.P."/>
            <person name="Kaster A.-K."/>
            <person name="Ovreas L."/>
            <person name="Rohde M."/>
            <person name="Galperin M.Y."/>
            <person name="Jogler C."/>
        </authorList>
    </citation>
    <scope>NUCLEOTIDE SEQUENCE [LARGE SCALE GENOMIC DNA]</scope>
    <source>
        <strain evidence="1 2">OJF2</strain>
    </source>
</reference>
<proteinExistence type="predicted"/>
<dbReference type="OrthoDB" id="267045at2"/>
<organism evidence="1 2">
    <name type="scientific">Aquisphaera giovannonii</name>
    <dbReference type="NCBI Taxonomy" id="406548"/>
    <lineage>
        <taxon>Bacteria</taxon>
        <taxon>Pseudomonadati</taxon>
        <taxon>Planctomycetota</taxon>
        <taxon>Planctomycetia</taxon>
        <taxon>Isosphaerales</taxon>
        <taxon>Isosphaeraceae</taxon>
        <taxon>Aquisphaera</taxon>
    </lineage>
</organism>
<sequence>MNQGNEAIPIGAWIRMSMVVPRGVPTLVGFTYVDHQEGPSAKGSRPDDPNLAERPEVTVRLAGPNPGLTWEALSQEEVRRLHLPRAPGWLHLYGEQPRPTTGWGEWRRHPALAGRFRPEHPDDLQVVVHDGGPKLSRERPEVVWVRMTGMDGDRFRGLMLNQPSKLKTVRLWDEITFVVAQGLPFPLLVTGKYLQERGNWTIRPCDKCGLSELLDAPSDLIRATFPQHPNAHLTEVFTQFCPLCGGVLSLKSVNRPEEDHEPETAPVPAPRAWWQFWR</sequence>
<dbReference type="Proteomes" id="UP000324233">
    <property type="component" value="Chromosome"/>
</dbReference>
<evidence type="ECO:0000313" key="2">
    <source>
        <dbReference type="Proteomes" id="UP000324233"/>
    </source>
</evidence>
<accession>A0A5B9W6K1</accession>
<dbReference type="EMBL" id="CP042997">
    <property type="protein sequence ID" value="QEH35789.1"/>
    <property type="molecule type" value="Genomic_DNA"/>
</dbReference>
<keyword evidence="2" id="KW-1185">Reference proteome</keyword>
<gene>
    <name evidence="1" type="ORF">OJF2_43460</name>
</gene>
<protein>
    <submittedName>
        <fullName evidence="1">Uncharacterized protein</fullName>
    </submittedName>
</protein>
<dbReference type="AlphaFoldDB" id="A0A5B9W6K1"/>
<name>A0A5B9W6K1_9BACT</name>